<feature type="compositionally biased region" description="Polar residues" evidence="10">
    <location>
        <begin position="358"/>
        <end position="382"/>
    </location>
</feature>
<protein>
    <recommendedName>
        <fullName evidence="14">N-acetyltransferase ESCO2</fullName>
    </recommendedName>
</protein>
<comment type="subcellular location">
    <subcellularLocation>
        <location evidence="1">Nucleus</location>
    </subcellularLocation>
</comment>
<feature type="compositionally biased region" description="Low complexity" evidence="10">
    <location>
        <begin position="387"/>
        <end position="410"/>
    </location>
</feature>
<dbReference type="GO" id="GO:0000785">
    <property type="term" value="C:chromatin"/>
    <property type="evidence" value="ECO:0007669"/>
    <property type="project" value="TreeGrafter"/>
</dbReference>
<evidence type="ECO:0000313" key="13">
    <source>
        <dbReference type="EMBL" id="JAG56571.1"/>
    </source>
</evidence>
<reference evidence="13" key="1">
    <citation type="submission" date="2014-09" db="EMBL/GenBank/DDBJ databases">
        <authorList>
            <person name="Magalhaes I.L.F."/>
            <person name="Oliveira U."/>
            <person name="Santos F.R."/>
            <person name="Vidigal T.H.D.A."/>
            <person name="Brescovit A.D."/>
            <person name="Santos A.J."/>
        </authorList>
    </citation>
    <scope>NUCLEOTIDE SEQUENCE</scope>
</reference>
<organism evidence="13">
    <name type="scientific">Lygus hesperus</name>
    <name type="common">Western plant bug</name>
    <dbReference type="NCBI Taxonomy" id="30085"/>
    <lineage>
        <taxon>Eukaryota</taxon>
        <taxon>Metazoa</taxon>
        <taxon>Ecdysozoa</taxon>
        <taxon>Arthropoda</taxon>
        <taxon>Hexapoda</taxon>
        <taxon>Insecta</taxon>
        <taxon>Pterygota</taxon>
        <taxon>Neoptera</taxon>
        <taxon>Paraneoptera</taxon>
        <taxon>Hemiptera</taxon>
        <taxon>Heteroptera</taxon>
        <taxon>Panheteroptera</taxon>
        <taxon>Cimicomorpha</taxon>
        <taxon>Miridae</taxon>
        <taxon>Mirini</taxon>
        <taxon>Lygus</taxon>
    </lineage>
</organism>
<feature type="compositionally biased region" description="Polar residues" evidence="10">
    <location>
        <begin position="45"/>
        <end position="56"/>
    </location>
</feature>
<dbReference type="AlphaFoldDB" id="A0A0K8STR2"/>
<feature type="region of interest" description="Disordered" evidence="10">
    <location>
        <begin position="1"/>
        <end position="56"/>
    </location>
</feature>
<feature type="region of interest" description="Disordered" evidence="10">
    <location>
        <begin position="146"/>
        <end position="177"/>
    </location>
</feature>
<feature type="region of interest" description="Disordered" evidence="10">
    <location>
        <begin position="337"/>
        <end position="410"/>
    </location>
</feature>
<feature type="domain" description="N-acetyltransferase ESCO acetyl-transferase" evidence="12">
    <location>
        <begin position="567"/>
        <end position="635"/>
    </location>
</feature>
<keyword evidence="4" id="KW-0479">Metal-binding</keyword>
<evidence type="ECO:0000256" key="5">
    <source>
        <dbReference type="ARBA" id="ARBA00022771"/>
    </source>
</evidence>
<name>A0A0K8STR2_LYGHE</name>
<dbReference type="GO" id="GO:0061733">
    <property type="term" value="F:protein-lysine-acetyltransferase activity"/>
    <property type="evidence" value="ECO:0007669"/>
    <property type="project" value="TreeGrafter"/>
</dbReference>
<sequence>MLQPEGTVFRTPRRQRRLIQREGNVGRRRSLFSESKESDDDIATLSPTSSEVGTPSASPIIAVKSLENNFNQLLLDRTPVKSPPGTPAARISPKIRGIKCLSEDTDVIKTNTFYGGKSFTSASVDGKTLYDYVRAAVPLKARTKLFPDDAPKEPKKRGRTASFLDSAKRPKKKPRLQDSLPCTAKVLVKQKLEKLKNKLAMERAFKKKKKKISKKGNLDEMTVYAEKKPAKKEDTQPPVKRKYNWEIFSTGSERQFFRSLNSSVTMTPPSSTNKKKKLMSNNVDFLITPKKALASDSEEEDTDVLIDAIKKDVISMIQDEDKDVRIEVDNLLLQLDEATTEQGPAVDASDDEGDENNDPNAVPSTPSQSIGASPLATPSSQPKFYPVFSRTPSSGTSSSSSVLVPKKSTPQTLKGVGLNQMLLDCGQSKLREVECPVCQLVYVQGVAEDEDHHLKYHSTVTQMKYTGFKNERIAGIDGPNKVVMVRMIGEDARIWKKALDYKRVVDAELGAPTSDTQPDQVYLYIKDKQVMGLLSAVMLSEANRLLPLSDALNTDPNIPSLCSEESYPAKCGITRLWVSPNARKQGIATAMANALRRNFMFGTILDLDDIALSSPTADGRIFGFKYFKRNDFLVY</sequence>
<feature type="compositionally biased region" description="Acidic residues" evidence="10">
    <location>
        <begin position="348"/>
        <end position="357"/>
    </location>
</feature>
<keyword evidence="3" id="KW-0808">Transferase</keyword>
<dbReference type="Pfam" id="PF13880">
    <property type="entry name" value="Acetyltransf_13"/>
    <property type="match status" value="1"/>
</dbReference>
<proteinExistence type="inferred from homology"/>
<evidence type="ECO:0000256" key="3">
    <source>
        <dbReference type="ARBA" id="ARBA00022679"/>
    </source>
</evidence>
<evidence type="ECO:0000256" key="4">
    <source>
        <dbReference type="ARBA" id="ARBA00022723"/>
    </source>
</evidence>
<dbReference type="InterPro" id="IPR028005">
    <property type="entry name" value="AcTrfase_ESCO_Znf_dom"/>
</dbReference>
<dbReference type="Pfam" id="PF13878">
    <property type="entry name" value="zf-C2H2_3"/>
    <property type="match status" value="1"/>
</dbReference>
<dbReference type="EMBL" id="GBRD01009250">
    <property type="protein sequence ID" value="JAG56571.1"/>
    <property type="molecule type" value="Transcribed_RNA"/>
</dbReference>
<evidence type="ECO:0000259" key="12">
    <source>
        <dbReference type="Pfam" id="PF13880"/>
    </source>
</evidence>
<keyword evidence="9" id="KW-0012">Acyltransferase</keyword>
<evidence type="ECO:0000256" key="2">
    <source>
        <dbReference type="ARBA" id="ARBA00005816"/>
    </source>
</evidence>
<keyword evidence="8" id="KW-0131">Cell cycle</keyword>
<dbReference type="Gene3D" id="3.40.630.30">
    <property type="match status" value="1"/>
</dbReference>
<dbReference type="GO" id="GO:0008270">
    <property type="term" value="F:zinc ion binding"/>
    <property type="evidence" value="ECO:0007669"/>
    <property type="project" value="UniProtKB-KW"/>
</dbReference>
<dbReference type="InterPro" id="IPR028009">
    <property type="entry name" value="ESCO_Acetyltransf_dom"/>
</dbReference>
<evidence type="ECO:0000259" key="11">
    <source>
        <dbReference type="Pfam" id="PF13878"/>
    </source>
</evidence>
<dbReference type="PANTHER" id="PTHR45884:SF2">
    <property type="entry name" value="N-ACETYLTRANSFERASE ECO"/>
    <property type="match status" value="1"/>
</dbReference>
<dbReference type="PANTHER" id="PTHR45884">
    <property type="entry name" value="N-ACETYLTRANSFERASE ECO"/>
    <property type="match status" value="1"/>
</dbReference>
<evidence type="ECO:0000256" key="9">
    <source>
        <dbReference type="ARBA" id="ARBA00023315"/>
    </source>
</evidence>
<accession>A0A0K8STR2</accession>
<evidence type="ECO:0000256" key="10">
    <source>
        <dbReference type="SAM" id="MobiDB-lite"/>
    </source>
</evidence>
<dbReference type="GO" id="GO:0007064">
    <property type="term" value="P:mitotic sister chromatid cohesion"/>
    <property type="evidence" value="ECO:0007669"/>
    <property type="project" value="TreeGrafter"/>
</dbReference>
<keyword evidence="7" id="KW-0539">Nucleus</keyword>
<dbReference type="GO" id="GO:0005634">
    <property type="term" value="C:nucleus"/>
    <property type="evidence" value="ECO:0007669"/>
    <property type="project" value="UniProtKB-SubCell"/>
</dbReference>
<evidence type="ECO:0008006" key="14">
    <source>
        <dbReference type="Google" id="ProtNLM"/>
    </source>
</evidence>
<feature type="domain" description="N-acetyltransferase ESCO zinc-finger" evidence="11">
    <location>
        <begin position="420"/>
        <end position="458"/>
    </location>
</feature>
<comment type="similarity">
    <text evidence="2">Belongs to the acetyltransferase family. ECO subfamily.</text>
</comment>
<evidence type="ECO:0000256" key="8">
    <source>
        <dbReference type="ARBA" id="ARBA00023306"/>
    </source>
</evidence>
<keyword evidence="5" id="KW-0863">Zinc-finger</keyword>
<keyword evidence="6" id="KW-0862">Zinc</keyword>
<evidence type="ECO:0000256" key="6">
    <source>
        <dbReference type="ARBA" id="ARBA00022833"/>
    </source>
</evidence>
<evidence type="ECO:0000256" key="1">
    <source>
        <dbReference type="ARBA" id="ARBA00004123"/>
    </source>
</evidence>
<evidence type="ECO:0000256" key="7">
    <source>
        <dbReference type="ARBA" id="ARBA00023242"/>
    </source>
</evidence>